<proteinExistence type="predicted"/>
<protein>
    <submittedName>
        <fullName evidence="1">Uncharacterized protein</fullName>
    </submittedName>
</protein>
<accession>A0A2U3KS33</accession>
<evidence type="ECO:0000313" key="2">
    <source>
        <dbReference type="Proteomes" id="UP000238701"/>
    </source>
</evidence>
<gene>
    <name evidence="1" type="ORF">SBA1_460029</name>
</gene>
<dbReference type="Proteomes" id="UP000238701">
    <property type="component" value="Unassembled WGS sequence"/>
</dbReference>
<organism evidence="1 2">
    <name type="scientific">Candidatus Sulfotelmatobacter kueseliae</name>
    <dbReference type="NCBI Taxonomy" id="2042962"/>
    <lineage>
        <taxon>Bacteria</taxon>
        <taxon>Pseudomonadati</taxon>
        <taxon>Acidobacteriota</taxon>
        <taxon>Terriglobia</taxon>
        <taxon>Terriglobales</taxon>
        <taxon>Candidatus Korobacteraceae</taxon>
        <taxon>Candidatus Sulfotelmatobacter</taxon>
    </lineage>
</organism>
<dbReference type="AlphaFoldDB" id="A0A2U3KS33"/>
<evidence type="ECO:0000313" key="1">
    <source>
        <dbReference type="EMBL" id="SPF42432.1"/>
    </source>
</evidence>
<sequence length="73" mass="7967">MPQFEILSGKSLVQGFNTLTDVAPGARISRSPTFAANIAMPVALAIENDCRCYSIACHSTRRIYAFIRSGTKM</sequence>
<reference evidence="2" key="1">
    <citation type="submission" date="2018-02" db="EMBL/GenBank/DDBJ databases">
        <authorList>
            <person name="Hausmann B."/>
        </authorList>
    </citation>
    <scope>NUCLEOTIDE SEQUENCE [LARGE SCALE GENOMIC DNA]</scope>
    <source>
        <strain evidence="2">Peat soil MAG SbA1</strain>
    </source>
</reference>
<name>A0A2U3KS33_9BACT</name>
<dbReference type="EMBL" id="OMOD01000140">
    <property type="protein sequence ID" value="SPF42432.1"/>
    <property type="molecule type" value="Genomic_DNA"/>
</dbReference>